<proteinExistence type="predicted"/>
<reference evidence="2 3" key="1">
    <citation type="submission" date="2016-07" db="EMBL/GenBank/DDBJ databases">
        <title>Pervasive Adenine N6-methylation of Active Genes in Fungi.</title>
        <authorList>
            <consortium name="DOE Joint Genome Institute"/>
            <person name="Mondo S.J."/>
            <person name="Dannebaum R.O."/>
            <person name="Kuo R.C."/>
            <person name="Labutti K."/>
            <person name="Haridas S."/>
            <person name="Kuo A."/>
            <person name="Salamov A."/>
            <person name="Ahrendt S.R."/>
            <person name="Lipzen A."/>
            <person name="Sullivan W."/>
            <person name="Andreopoulos W.B."/>
            <person name="Clum A."/>
            <person name="Lindquist E."/>
            <person name="Daum C."/>
            <person name="Ramamoorthy G.K."/>
            <person name="Gryganskyi A."/>
            <person name="Culley D."/>
            <person name="Magnuson J.K."/>
            <person name="James T.Y."/>
            <person name="O'Malley M.A."/>
            <person name="Stajich J.E."/>
            <person name="Spatafora J.W."/>
            <person name="Visel A."/>
            <person name="Grigoriev I.V."/>
        </authorList>
    </citation>
    <scope>NUCLEOTIDE SEQUENCE [LARGE SCALE GENOMIC DNA]</scope>
    <source>
        <strain evidence="2 3">CBS 115471</strain>
    </source>
</reference>
<evidence type="ECO:0000313" key="2">
    <source>
        <dbReference type="EMBL" id="ORY00302.1"/>
    </source>
</evidence>
<dbReference type="Proteomes" id="UP000193144">
    <property type="component" value="Unassembled WGS sequence"/>
</dbReference>
<evidence type="ECO:0000313" key="3">
    <source>
        <dbReference type="Proteomes" id="UP000193144"/>
    </source>
</evidence>
<keyword evidence="3" id="KW-1185">Reference proteome</keyword>
<protein>
    <submittedName>
        <fullName evidence="2">Uncharacterized protein</fullName>
    </submittedName>
</protein>
<feature type="region of interest" description="Disordered" evidence="1">
    <location>
        <begin position="54"/>
        <end position="141"/>
    </location>
</feature>
<evidence type="ECO:0000256" key="1">
    <source>
        <dbReference type="SAM" id="MobiDB-lite"/>
    </source>
</evidence>
<dbReference type="AlphaFoldDB" id="A0A1Y1YQJ3"/>
<accession>A0A1Y1YQJ3</accession>
<feature type="compositionally biased region" description="Pro residues" evidence="1">
    <location>
        <begin position="57"/>
        <end position="68"/>
    </location>
</feature>
<comment type="caution">
    <text evidence="2">The sequence shown here is derived from an EMBL/GenBank/DDBJ whole genome shotgun (WGS) entry which is preliminary data.</text>
</comment>
<organism evidence="2 3">
    <name type="scientific">Clohesyomyces aquaticus</name>
    <dbReference type="NCBI Taxonomy" id="1231657"/>
    <lineage>
        <taxon>Eukaryota</taxon>
        <taxon>Fungi</taxon>
        <taxon>Dikarya</taxon>
        <taxon>Ascomycota</taxon>
        <taxon>Pezizomycotina</taxon>
        <taxon>Dothideomycetes</taxon>
        <taxon>Pleosporomycetidae</taxon>
        <taxon>Pleosporales</taxon>
        <taxon>Lindgomycetaceae</taxon>
        <taxon>Clohesyomyces</taxon>
    </lineage>
</organism>
<name>A0A1Y1YQJ3_9PLEO</name>
<gene>
    <name evidence="2" type="ORF">BCR34DRAFT_606303</name>
</gene>
<feature type="compositionally biased region" description="Basic and acidic residues" evidence="1">
    <location>
        <begin position="96"/>
        <end position="105"/>
    </location>
</feature>
<dbReference type="EMBL" id="MCFA01000185">
    <property type="protein sequence ID" value="ORY00302.1"/>
    <property type="molecule type" value="Genomic_DNA"/>
</dbReference>
<feature type="compositionally biased region" description="Basic and acidic residues" evidence="1">
    <location>
        <begin position="125"/>
        <end position="137"/>
    </location>
</feature>
<sequence length="166" mass="18656">MDAVGACEVSLVPPKVHAKSPPRFSSYLPRLSLAKEPQRRYFDDSRYTVANFTPTNYYPPPPGGPGIPVPEVKKQTVIPSGPGTNNYPPPSSPNEFRTRPPEVKKQTVIPSVPMSVEEQTLVRRSRPDRANGPEKRALRSAPETLEARDLWLQRKEVGRKWSCFCF</sequence>